<proteinExistence type="predicted"/>
<keyword evidence="3" id="KW-0963">Cytoplasm</keyword>
<feature type="region of interest" description="Disordered" evidence="8">
    <location>
        <begin position="741"/>
        <end position="776"/>
    </location>
</feature>
<dbReference type="InterPro" id="IPR019748">
    <property type="entry name" value="FERM_central"/>
</dbReference>
<feature type="compositionally biased region" description="Low complexity" evidence="8">
    <location>
        <begin position="971"/>
        <end position="1002"/>
    </location>
</feature>
<dbReference type="FunFam" id="2.30.29.30:FF:000002">
    <property type="entry name" value="Band 4.1-like protein 5 isoform 1"/>
    <property type="match status" value="1"/>
</dbReference>
<feature type="region of interest" description="Disordered" evidence="8">
    <location>
        <begin position="316"/>
        <end position="366"/>
    </location>
</feature>
<dbReference type="InterPro" id="IPR019749">
    <property type="entry name" value="Band_41_domain"/>
</dbReference>
<feature type="region of interest" description="Disordered" evidence="8">
    <location>
        <begin position="562"/>
        <end position="608"/>
    </location>
</feature>
<keyword evidence="4" id="KW-0965">Cell junction</keyword>
<dbReference type="InterPro" id="IPR000299">
    <property type="entry name" value="FERM_domain"/>
</dbReference>
<dbReference type="GO" id="GO:0009887">
    <property type="term" value="P:animal organ morphogenesis"/>
    <property type="evidence" value="ECO:0007669"/>
    <property type="project" value="UniProtKB-ARBA"/>
</dbReference>
<keyword evidence="11" id="KW-1185">Reference proteome</keyword>
<dbReference type="Gene3D" id="1.20.80.10">
    <property type="match status" value="1"/>
</dbReference>
<dbReference type="GO" id="GO:0016020">
    <property type="term" value="C:membrane"/>
    <property type="evidence" value="ECO:0007669"/>
    <property type="project" value="UniProtKB-ARBA"/>
</dbReference>
<dbReference type="FunFam" id="1.20.80.10:FF:000003">
    <property type="entry name" value="Tyrosine-protein phosphatase non-receptor type 4"/>
    <property type="match status" value="1"/>
</dbReference>
<feature type="region of interest" description="Disordered" evidence="8">
    <location>
        <begin position="673"/>
        <end position="707"/>
    </location>
</feature>
<dbReference type="InterPro" id="IPR029071">
    <property type="entry name" value="Ubiquitin-like_domsf"/>
</dbReference>
<dbReference type="InterPro" id="IPR011993">
    <property type="entry name" value="PH-like_dom_sf"/>
</dbReference>
<gene>
    <name evidence="10" type="ORF">CHIRRI_LOCUS4036</name>
</gene>
<evidence type="ECO:0000313" key="11">
    <source>
        <dbReference type="Proteomes" id="UP001153620"/>
    </source>
</evidence>
<dbReference type="GO" id="GO:0030182">
    <property type="term" value="P:neuron differentiation"/>
    <property type="evidence" value="ECO:0007669"/>
    <property type="project" value="UniProtKB-ARBA"/>
</dbReference>
<dbReference type="SUPFAM" id="SSF54236">
    <property type="entry name" value="Ubiquitin-like"/>
    <property type="match status" value="1"/>
</dbReference>
<evidence type="ECO:0000256" key="7">
    <source>
        <dbReference type="ARBA" id="ARBA00077094"/>
    </source>
</evidence>
<dbReference type="SUPFAM" id="SSF50729">
    <property type="entry name" value="PH domain-like"/>
    <property type="match status" value="1"/>
</dbReference>
<feature type="compositionally biased region" description="Low complexity" evidence="8">
    <location>
        <begin position="470"/>
        <end position="481"/>
    </location>
</feature>
<organism evidence="10 11">
    <name type="scientific">Chironomus riparius</name>
    <dbReference type="NCBI Taxonomy" id="315576"/>
    <lineage>
        <taxon>Eukaryota</taxon>
        <taxon>Metazoa</taxon>
        <taxon>Ecdysozoa</taxon>
        <taxon>Arthropoda</taxon>
        <taxon>Hexapoda</taxon>
        <taxon>Insecta</taxon>
        <taxon>Pterygota</taxon>
        <taxon>Neoptera</taxon>
        <taxon>Endopterygota</taxon>
        <taxon>Diptera</taxon>
        <taxon>Nematocera</taxon>
        <taxon>Chironomoidea</taxon>
        <taxon>Chironomidae</taxon>
        <taxon>Chironominae</taxon>
        <taxon>Chironomus</taxon>
    </lineage>
</organism>
<feature type="region of interest" description="Disordered" evidence="8">
    <location>
        <begin position="971"/>
        <end position="1007"/>
    </location>
</feature>
<dbReference type="FunFam" id="3.10.20.90:FF:000116">
    <property type="entry name" value="band 4.1-like protein 4A isoform X1"/>
    <property type="match status" value="1"/>
</dbReference>
<dbReference type="EMBL" id="OU895877">
    <property type="protein sequence ID" value="CAG9801101.1"/>
    <property type="molecule type" value="Genomic_DNA"/>
</dbReference>
<accession>A0A9N9RMH7</accession>
<dbReference type="GO" id="GO:0031032">
    <property type="term" value="P:actomyosin structure organization"/>
    <property type="evidence" value="ECO:0007669"/>
    <property type="project" value="TreeGrafter"/>
</dbReference>
<feature type="region of interest" description="Disordered" evidence="8">
    <location>
        <begin position="1097"/>
        <end position="1116"/>
    </location>
</feature>
<dbReference type="GO" id="GO:0070161">
    <property type="term" value="C:anchoring junction"/>
    <property type="evidence" value="ECO:0007669"/>
    <property type="project" value="UniProtKB-SubCell"/>
</dbReference>
<dbReference type="PROSITE" id="PS50057">
    <property type="entry name" value="FERM_3"/>
    <property type="match status" value="1"/>
</dbReference>
<dbReference type="SUPFAM" id="SSF47031">
    <property type="entry name" value="Second domain of FERM"/>
    <property type="match status" value="1"/>
</dbReference>
<dbReference type="CDD" id="cd14473">
    <property type="entry name" value="FERM_B-lobe"/>
    <property type="match status" value="1"/>
</dbReference>
<dbReference type="Pfam" id="PF09379">
    <property type="entry name" value="FERM_N"/>
    <property type="match status" value="1"/>
</dbReference>
<feature type="compositionally biased region" description="Polar residues" evidence="8">
    <location>
        <begin position="565"/>
        <end position="592"/>
    </location>
</feature>
<evidence type="ECO:0000256" key="3">
    <source>
        <dbReference type="ARBA" id="ARBA00022490"/>
    </source>
</evidence>
<feature type="compositionally biased region" description="Low complexity" evidence="8">
    <location>
        <begin position="392"/>
        <end position="414"/>
    </location>
</feature>
<dbReference type="AlphaFoldDB" id="A0A9N9RMH7"/>
<dbReference type="InterPro" id="IPR014847">
    <property type="entry name" value="FA"/>
</dbReference>
<feature type="compositionally biased region" description="Low complexity" evidence="8">
    <location>
        <begin position="691"/>
        <end position="701"/>
    </location>
</feature>
<dbReference type="InterPro" id="IPR019747">
    <property type="entry name" value="FERM_CS"/>
</dbReference>
<dbReference type="Gene3D" id="3.10.20.90">
    <property type="entry name" value="Phosphatidylinositol 3-kinase Catalytic Subunit, Chain A, domain 1"/>
    <property type="match status" value="1"/>
</dbReference>
<dbReference type="InterPro" id="IPR018979">
    <property type="entry name" value="FERM_N"/>
</dbReference>
<dbReference type="GO" id="GO:0005856">
    <property type="term" value="C:cytoskeleton"/>
    <property type="evidence" value="ECO:0007669"/>
    <property type="project" value="UniProtKB-SubCell"/>
</dbReference>
<feature type="compositionally biased region" description="Basic and acidic residues" evidence="8">
    <location>
        <begin position="344"/>
        <end position="365"/>
    </location>
</feature>
<feature type="domain" description="FERM" evidence="9">
    <location>
        <begin position="11"/>
        <end position="292"/>
    </location>
</feature>
<feature type="compositionally biased region" description="Low complexity" evidence="8">
    <location>
        <begin position="446"/>
        <end position="456"/>
    </location>
</feature>
<dbReference type="SMART" id="SM01195">
    <property type="entry name" value="FA"/>
    <property type="match status" value="1"/>
</dbReference>
<feature type="compositionally biased region" description="Basic residues" evidence="8">
    <location>
        <begin position="509"/>
        <end position="521"/>
    </location>
</feature>
<keyword evidence="5" id="KW-0206">Cytoskeleton</keyword>
<dbReference type="Pfam" id="PF09380">
    <property type="entry name" value="FERM_C"/>
    <property type="match status" value="1"/>
</dbReference>
<protein>
    <recommendedName>
        <fullName evidence="7">Erythrocyte membrane protein band 4.1-like 4A</fullName>
    </recommendedName>
    <alternativeName>
        <fullName evidence="6">Protein NBL4</fullName>
    </alternativeName>
</protein>
<evidence type="ECO:0000313" key="10">
    <source>
        <dbReference type="EMBL" id="CAG9801101.1"/>
    </source>
</evidence>
<reference evidence="10" key="2">
    <citation type="submission" date="2022-10" db="EMBL/GenBank/DDBJ databases">
        <authorList>
            <consortium name="ENA_rothamsted_submissions"/>
            <consortium name="culmorum"/>
            <person name="King R."/>
        </authorList>
    </citation>
    <scope>NUCLEOTIDE SEQUENCE</scope>
</reference>
<dbReference type="OrthoDB" id="6235974at2759"/>
<evidence type="ECO:0000256" key="2">
    <source>
        <dbReference type="ARBA" id="ARBA00004282"/>
    </source>
</evidence>
<dbReference type="PROSITE" id="PS00661">
    <property type="entry name" value="FERM_2"/>
    <property type="match status" value="1"/>
</dbReference>
<dbReference type="SMART" id="SM00295">
    <property type="entry name" value="B41"/>
    <property type="match status" value="1"/>
</dbReference>
<evidence type="ECO:0000256" key="1">
    <source>
        <dbReference type="ARBA" id="ARBA00004245"/>
    </source>
</evidence>
<evidence type="ECO:0000256" key="4">
    <source>
        <dbReference type="ARBA" id="ARBA00022949"/>
    </source>
</evidence>
<feature type="region of interest" description="Disordered" evidence="8">
    <location>
        <begin position="392"/>
        <end position="538"/>
    </location>
</feature>
<feature type="compositionally biased region" description="Polar residues" evidence="8">
    <location>
        <begin position="762"/>
        <end position="776"/>
    </location>
</feature>
<name>A0A9N9RMH7_9DIPT</name>
<dbReference type="Gene3D" id="2.30.29.30">
    <property type="entry name" value="Pleckstrin-homology domain (PH domain)/Phosphotyrosine-binding domain (PTB)"/>
    <property type="match status" value="1"/>
</dbReference>
<dbReference type="InterPro" id="IPR018980">
    <property type="entry name" value="FERM_PH-like_C"/>
</dbReference>
<dbReference type="GO" id="GO:0071944">
    <property type="term" value="C:cell periphery"/>
    <property type="evidence" value="ECO:0007669"/>
    <property type="project" value="UniProtKB-ARBA"/>
</dbReference>
<dbReference type="CDD" id="cd13186">
    <property type="entry name" value="FERM_C_NBL4_NBL5"/>
    <property type="match status" value="1"/>
</dbReference>
<evidence type="ECO:0000259" key="9">
    <source>
        <dbReference type="PROSITE" id="PS50057"/>
    </source>
</evidence>
<evidence type="ECO:0000256" key="6">
    <source>
        <dbReference type="ARBA" id="ARBA00075138"/>
    </source>
</evidence>
<evidence type="ECO:0000256" key="5">
    <source>
        <dbReference type="ARBA" id="ARBA00023212"/>
    </source>
</evidence>
<dbReference type="Proteomes" id="UP001153620">
    <property type="component" value="Chromosome 1"/>
</dbReference>
<dbReference type="InterPro" id="IPR014352">
    <property type="entry name" value="FERM/acyl-CoA-bd_prot_sf"/>
</dbReference>
<feature type="compositionally biased region" description="Polar residues" evidence="8">
    <location>
        <begin position="425"/>
        <end position="439"/>
    </location>
</feature>
<dbReference type="PANTHER" id="PTHR23280">
    <property type="entry name" value="4.1 G PROTEIN"/>
    <property type="match status" value="1"/>
</dbReference>
<dbReference type="PANTHER" id="PTHR23280:SF4">
    <property type="entry name" value="BAND 4.1-LIKE PROTEIN 4A"/>
    <property type="match status" value="1"/>
</dbReference>
<dbReference type="Pfam" id="PF08736">
    <property type="entry name" value="FA"/>
    <property type="match status" value="1"/>
</dbReference>
<comment type="subcellular location">
    <subcellularLocation>
        <location evidence="2">Cell junction</location>
    </subcellularLocation>
    <subcellularLocation>
        <location evidence="1">Cytoplasm</location>
        <location evidence="1">Cytoskeleton</location>
    </subcellularLocation>
</comment>
<reference evidence="10" key="1">
    <citation type="submission" date="2022-01" db="EMBL/GenBank/DDBJ databases">
        <authorList>
            <person name="King R."/>
        </authorList>
    </citation>
    <scope>NUCLEOTIDE SEQUENCE</scope>
</reference>
<dbReference type="SMART" id="SM01196">
    <property type="entry name" value="FERM_C"/>
    <property type="match status" value="1"/>
</dbReference>
<sequence>MHCFCRSSKTISVRIILLDETDFLHEIQKELLGQSLLEVVFNRLNLLETAYFGLRYLDLEGQTHWLDANSRLSRQLKENKDIYELYFSVKFYAVDPCKLIEEITRYQFYLQLKQDVLQGRLPVPFDLASQLGAYVVQSEVGDFEPTKHTYGYVSEFRLVSNQTKELEYRISELHKQLKGVGQAQAEFNYLDKVKWLDMYGVDLHPVLGEDSVEYFLGLTPSGIIVLRNKTTVAHYYWPRIAKVYFKGRYFMLRVCDKNNEVNTYGFETPKKVACKHLWKCCVEHHAFFRLVRVSPAHATGEFFSLGSRFRYSGKTEQKASKDASNINRAPPCFTRKPSRRQIRRNFDSSHHEQSFETDNKRKFETKSISVPQPAYTIDNVYRSTCSIPAALSNNNNNNKNSINNNNNNSNTMNSRYSHHSAPDSPRSTRSAGWAKSQQRGLFGINSSPKSVRSASSRNGNSQSNGHRQRSSSVESQSSNDSRSGRRHRSRSKKMSDNESEMSRGSGRSGRSHRKHRRHRSRNRESGSERGSSTRDYNCNEKYADQPELVDSNKQWLEVQRKQAEKSNMGTVQQASVIKSNTAPKSNNSTDTYSRNKKHRKHRSPTDSRNKIWSSELTRHLQFDLVDTDGMTEDQLKEIPYTVVETTQNTQNRKRNNSTNSLKVHKNSYGKDRVDRIRGPQLPSDKNMMDGSIRSGSTNSSSQDFDRNNGLNRMMSSLSIGEFAISSNLNRIDYAGIRVSHEHTDSGLGDQDYAYSSERSSDSAKYTNKSSGTSVLSGNANSFHTKFYNKGARHHEIERQAQHKTPIPTSMSTSTAPVHKKFVAKSNHCDSSNHYINRFFNNNNAPFSNSIHNNNNNHYSLSLNRHSENHNHINFGVGCINGTLTSPYAFTSGSGVERNRGGTKSDIGYPVSSSRAGVMKNNLPKTNYFVHGKPSLLPSVHSDLSIYETTFKESHPNIPDVHRDILNNNNNNNICNNNNNNNGNATTSPTTNNDDNTPMTKTTSSSAIMSLSKTGSKLLYTNKHRLDMTKHYINNNNCNPLTSTFTNNDMNIISQQGPLIYKNDDELMRCDWNNSVFDNPIMSSSDGLSSIEKLNNNAVNSSSTNDRRNKLPNSSKSSSLELILTPIIQSRR</sequence>
<dbReference type="PRINTS" id="PR00935">
    <property type="entry name" value="BAND41"/>
</dbReference>
<dbReference type="InterPro" id="IPR035963">
    <property type="entry name" value="FERM_2"/>
</dbReference>
<dbReference type="Pfam" id="PF00373">
    <property type="entry name" value="FERM_M"/>
    <property type="match status" value="1"/>
</dbReference>
<evidence type="ECO:0000256" key="8">
    <source>
        <dbReference type="SAM" id="MobiDB-lite"/>
    </source>
</evidence>